<dbReference type="Proteomes" id="UP000867740">
    <property type="component" value="Unassembled WGS sequence"/>
</dbReference>
<comment type="caution">
    <text evidence="1">The sequence shown here is derived from an EMBL/GenBank/DDBJ whole genome shotgun (WGS) entry which is preliminary data.</text>
</comment>
<protein>
    <submittedName>
        <fullName evidence="1">Uncharacterized protein</fullName>
    </submittedName>
</protein>
<gene>
    <name evidence="1" type="ORF">I8531_005339</name>
</gene>
<reference evidence="1" key="2">
    <citation type="submission" date="2020-10" db="EMBL/GenBank/DDBJ databases">
        <authorList>
            <consortium name="NCBI Pathogen Detection Project"/>
        </authorList>
    </citation>
    <scope>NUCLEOTIDE SEQUENCE</scope>
    <source>
        <strain evidence="1">CAVp300</strain>
    </source>
</reference>
<dbReference type="RefSeq" id="WP_047370576.1">
    <property type="nucleotide sequence ID" value="NZ_CABMNU010000005.1"/>
</dbReference>
<reference evidence="1" key="1">
    <citation type="journal article" date="2018" name="Genome Biol.">
        <title>SKESA: strategic k-mer extension for scrupulous assemblies.</title>
        <authorList>
            <person name="Souvorov A."/>
            <person name="Agarwala R."/>
            <person name="Lipman D.J."/>
        </authorList>
    </citation>
    <scope>NUCLEOTIDE SEQUENCE</scope>
    <source>
        <strain evidence="1">CAVp300</strain>
    </source>
</reference>
<dbReference type="AlphaFoldDB" id="A0A9P3TDV6"/>
<accession>A0A9P3TDV6</accession>
<name>A0A9P3TDV6_KLUIN</name>
<sequence>MKKMSRKTHNVHRSRVSWFESACISAGLSHQDIIAVLQESKRRIKKLNKKSDVITGACLESGDFDCEDLVNDYGALAFRLEACRYSPCLSNACPKCTTLKSFILADRFWPDIPGVPAVVASGGYGQHTIEQPSLKRILKLDKTELELVIPGYVFSAILANFRS</sequence>
<dbReference type="EMBL" id="DACSUM010000081">
    <property type="protein sequence ID" value="HAT3584931.1"/>
    <property type="molecule type" value="Genomic_DNA"/>
</dbReference>
<evidence type="ECO:0000313" key="2">
    <source>
        <dbReference type="Proteomes" id="UP000867740"/>
    </source>
</evidence>
<evidence type="ECO:0000313" key="1">
    <source>
        <dbReference type="EMBL" id="HAT3584931.1"/>
    </source>
</evidence>
<proteinExistence type="predicted"/>
<organism evidence="1 2">
    <name type="scientific">Kluyvera intermedia</name>
    <name type="common">Enterobacter intermedius</name>
    <dbReference type="NCBI Taxonomy" id="61648"/>
    <lineage>
        <taxon>Bacteria</taxon>
        <taxon>Pseudomonadati</taxon>
        <taxon>Pseudomonadota</taxon>
        <taxon>Gammaproteobacteria</taxon>
        <taxon>Enterobacterales</taxon>
        <taxon>Enterobacteriaceae</taxon>
        <taxon>Kluyvera</taxon>
    </lineage>
</organism>